<dbReference type="SMART" id="SM00827">
    <property type="entry name" value="PKS_AT"/>
    <property type="match status" value="1"/>
</dbReference>
<dbReference type="InterPro" id="IPR042104">
    <property type="entry name" value="PKS_dehydratase_sf"/>
</dbReference>
<dbReference type="InterPro" id="IPR029063">
    <property type="entry name" value="SAM-dependent_MTases_sf"/>
</dbReference>
<dbReference type="SUPFAM" id="SSF53335">
    <property type="entry name" value="S-adenosyl-L-methionine-dependent methyltransferases"/>
    <property type="match status" value="1"/>
</dbReference>
<dbReference type="InterPro" id="IPR049551">
    <property type="entry name" value="PKS_DH_C"/>
</dbReference>
<dbReference type="Pfam" id="PF00109">
    <property type="entry name" value="ketoacyl-synt"/>
    <property type="match status" value="1"/>
</dbReference>
<dbReference type="CDD" id="cd08955">
    <property type="entry name" value="KR_2_FAS_SDR_x"/>
    <property type="match status" value="1"/>
</dbReference>
<dbReference type="Pfam" id="PF22621">
    <property type="entry name" value="CurL-like_PKS_C"/>
    <property type="match status" value="1"/>
</dbReference>
<dbReference type="Pfam" id="PF14765">
    <property type="entry name" value="PS-DH"/>
    <property type="match status" value="1"/>
</dbReference>
<protein>
    <submittedName>
        <fullName evidence="11">Uncharacterized protein</fullName>
    </submittedName>
</protein>
<evidence type="ECO:0000259" key="10">
    <source>
        <dbReference type="PROSITE" id="PS52019"/>
    </source>
</evidence>
<dbReference type="EMBL" id="CP017599">
    <property type="protein sequence ID" value="AOX01055.1"/>
    <property type="molecule type" value="Genomic_DNA"/>
</dbReference>
<reference evidence="12" key="1">
    <citation type="submission" date="2016-10" db="EMBL/GenBank/DDBJ databases">
        <title>Comparative genomics uncovers the prolific and rare metabolic potential of the cyanobacterial genus Moorea.</title>
        <authorList>
            <person name="Leao T."/>
            <person name="Castelao G."/>
            <person name="Korobeynikov A."/>
            <person name="Monroe E.A."/>
            <person name="Podell S."/>
            <person name="Glukhov E."/>
            <person name="Allen E."/>
            <person name="Gerwick W.H."/>
            <person name="Gerwick L."/>
        </authorList>
    </citation>
    <scope>NUCLEOTIDE SEQUENCE [LARGE SCALE GENOMIC DNA]</scope>
    <source>
        <strain evidence="12">PAL-8-15-08-1</strain>
    </source>
</reference>
<dbReference type="GO" id="GO:0071770">
    <property type="term" value="P:DIM/DIP cell wall layer assembly"/>
    <property type="evidence" value="ECO:0007669"/>
    <property type="project" value="TreeGrafter"/>
</dbReference>
<dbReference type="Gene3D" id="3.40.50.150">
    <property type="entry name" value="Vaccinia Virus protein VP39"/>
    <property type="match status" value="1"/>
</dbReference>
<dbReference type="PANTHER" id="PTHR43775:SF37">
    <property type="entry name" value="SI:DKEY-61P9.11"/>
    <property type="match status" value="1"/>
</dbReference>
<dbReference type="Pfam" id="PF00550">
    <property type="entry name" value="PP-binding"/>
    <property type="match status" value="1"/>
</dbReference>
<dbReference type="Gene3D" id="3.40.50.720">
    <property type="entry name" value="NAD(P)-binding Rossmann-like Domain"/>
    <property type="match status" value="1"/>
</dbReference>
<dbReference type="SMART" id="SM00826">
    <property type="entry name" value="PKS_DH"/>
    <property type="match status" value="1"/>
</dbReference>
<dbReference type="Pfam" id="PF08242">
    <property type="entry name" value="Methyltransf_12"/>
    <property type="match status" value="1"/>
</dbReference>
<dbReference type="SUPFAM" id="SSF47336">
    <property type="entry name" value="ACP-like"/>
    <property type="match status" value="1"/>
</dbReference>
<dbReference type="Gene3D" id="3.30.70.3290">
    <property type="match status" value="1"/>
</dbReference>
<dbReference type="InterPro" id="IPR020841">
    <property type="entry name" value="PKS_Beta-ketoAc_synthase_dom"/>
</dbReference>
<evidence type="ECO:0000256" key="5">
    <source>
        <dbReference type="PROSITE-ProRule" id="PRU01363"/>
    </source>
</evidence>
<name>A0A1D8TU22_9CYAN</name>
<dbReference type="InterPro" id="IPR016035">
    <property type="entry name" value="Acyl_Trfase/lysoPLipase"/>
</dbReference>
<dbReference type="GO" id="GO:0005737">
    <property type="term" value="C:cytoplasm"/>
    <property type="evidence" value="ECO:0007669"/>
    <property type="project" value="TreeGrafter"/>
</dbReference>
<dbReference type="InterPro" id="IPR013968">
    <property type="entry name" value="PKS_KR"/>
</dbReference>
<dbReference type="Proteomes" id="UP000177870">
    <property type="component" value="Chromosome"/>
</dbReference>
<feature type="active site" description="Proton donor; for dehydratase activity" evidence="5">
    <location>
        <position position="1150"/>
    </location>
</feature>
<dbReference type="PANTHER" id="PTHR43775">
    <property type="entry name" value="FATTY ACID SYNTHASE"/>
    <property type="match status" value="1"/>
</dbReference>
<evidence type="ECO:0000259" key="8">
    <source>
        <dbReference type="PROSITE" id="PS50075"/>
    </source>
</evidence>
<dbReference type="Gene3D" id="3.40.47.10">
    <property type="match status" value="1"/>
</dbReference>
<evidence type="ECO:0000313" key="11">
    <source>
        <dbReference type="EMBL" id="AOX01055.1"/>
    </source>
</evidence>
<feature type="region of interest" description="Disordered" evidence="7">
    <location>
        <begin position="2238"/>
        <end position="2259"/>
    </location>
</feature>
<dbReference type="SMART" id="SM01294">
    <property type="entry name" value="PKS_PP_betabranch"/>
    <property type="match status" value="1"/>
</dbReference>
<dbReference type="SUPFAM" id="SSF53901">
    <property type="entry name" value="Thiolase-like"/>
    <property type="match status" value="1"/>
</dbReference>
<dbReference type="SUPFAM" id="SSF51735">
    <property type="entry name" value="NAD(P)-binding Rossmann-fold domains"/>
    <property type="match status" value="2"/>
</dbReference>
<keyword evidence="2" id="KW-0597">Phosphoprotein</keyword>
<dbReference type="SMART" id="SM00825">
    <property type="entry name" value="PKS_KS"/>
    <property type="match status" value="1"/>
</dbReference>
<dbReference type="PROSITE" id="PS52019">
    <property type="entry name" value="PKS_MFAS_DH"/>
    <property type="match status" value="1"/>
</dbReference>
<feature type="region of interest" description="C-terminal hotdog fold" evidence="5">
    <location>
        <begin position="1089"/>
        <end position="1235"/>
    </location>
</feature>
<dbReference type="Pfam" id="PF02801">
    <property type="entry name" value="Ketoacyl-synt_C"/>
    <property type="match status" value="1"/>
</dbReference>
<dbReference type="InterPro" id="IPR020807">
    <property type="entry name" value="PKS_DH"/>
</dbReference>
<keyword evidence="1" id="KW-0596">Phosphopantetheine</keyword>
<dbReference type="GO" id="GO:0004315">
    <property type="term" value="F:3-oxoacyl-[acyl-carrier-protein] synthase activity"/>
    <property type="evidence" value="ECO:0007669"/>
    <property type="project" value="InterPro"/>
</dbReference>
<evidence type="ECO:0000256" key="4">
    <source>
        <dbReference type="ARBA" id="ARBA00023268"/>
    </source>
</evidence>
<dbReference type="PROSITE" id="PS50075">
    <property type="entry name" value="CARRIER"/>
    <property type="match status" value="1"/>
</dbReference>
<dbReference type="InterPro" id="IPR013217">
    <property type="entry name" value="Methyltransf_12"/>
</dbReference>
<dbReference type="Gene3D" id="3.40.366.10">
    <property type="entry name" value="Malonyl-Coenzyme A Acyl Carrier Protein, domain 2"/>
    <property type="match status" value="1"/>
</dbReference>
<accession>A0A1D8TU22</accession>
<keyword evidence="6" id="KW-0175">Coiled coil</keyword>
<feature type="active site" description="Proton acceptor; for dehydratase activity" evidence="5">
    <location>
        <position position="983"/>
    </location>
</feature>
<dbReference type="InterPro" id="IPR036736">
    <property type="entry name" value="ACP-like_sf"/>
</dbReference>
<dbReference type="CDD" id="cd02440">
    <property type="entry name" value="AdoMet_MTases"/>
    <property type="match status" value="1"/>
</dbReference>
<dbReference type="Pfam" id="PF21089">
    <property type="entry name" value="PKS_DH_N"/>
    <property type="match status" value="1"/>
</dbReference>
<dbReference type="GO" id="GO:0031177">
    <property type="term" value="F:phosphopantetheine binding"/>
    <property type="evidence" value="ECO:0007669"/>
    <property type="project" value="InterPro"/>
</dbReference>
<dbReference type="InterPro" id="IPR014030">
    <property type="entry name" value="Ketoacyl_synth_N"/>
</dbReference>
<dbReference type="InterPro" id="IPR006162">
    <property type="entry name" value="Ppantetheine_attach_site"/>
</dbReference>
<dbReference type="PROSITE" id="PS00606">
    <property type="entry name" value="KS3_1"/>
    <property type="match status" value="1"/>
</dbReference>
<dbReference type="GO" id="GO:0004312">
    <property type="term" value="F:fatty acid synthase activity"/>
    <property type="evidence" value="ECO:0007669"/>
    <property type="project" value="TreeGrafter"/>
</dbReference>
<feature type="domain" description="PKS/mFAS DH" evidence="10">
    <location>
        <begin position="952"/>
        <end position="1235"/>
    </location>
</feature>
<dbReference type="FunFam" id="3.40.366.10:FF:000002">
    <property type="entry name" value="Probable polyketide synthase 2"/>
    <property type="match status" value="1"/>
</dbReference>
<keyword evidence="3" id="KW-0808">Transferase</keyword>
<dbReference type="InterPro" id="IPR018201">
    <property type="entry name" value="Ketoacyl_synth_AS"/>
</dbReference>
<evidence type="ECO:0000259" key="9">
    <source>
        <dbReference type="PROSITE" id="PS52004"/>
    </source>
</evidence>
<dbReference type="InterPro" id="IPR016039">
    <property type="entry name" value="Thiolase-like"/>
</dbReference>
<evidence type="ECO:0000256" key="6">
    <source>
        <dbReference type="SAM" id="Coils"/>
    </source>
</evidence>
<dbReference type="Pfam" id="PF08659">
    <property type="entry name" value="KR"/>
    <property type="match status" value="1"/>
</dbReference>
<evidence type="ECO:0000313" key="12">
    <source>
        <dbReference type="Proteomes" id="UP000177870"/>
    </source>
</evidence>
<feature type="region of interest" description="N-terminal hotdog fold" evidence="5">
    <location>
        <begin position="952"/>
        <end position="1074"/>
    </location>
</feature>
<dbReference type="PROSITE" id="PS00012">
    <property type="entry name" value="PHOSPHOPANTETHEINE"/>
    <property type="match status" value="1"/>
</dbReference>
<dbReference type="InterPro" id="IPR050091">
    <property type="entry name" value="PKS_NRPS_Biosynth_Enz"/>
</dbReference>
<dbReference type="CDD" id="cd00833">
    <property type="entry name" value="PKS"/>
    <property type="match status" value="1"/>
</dbReference>
<feature type="domain" description="Carrier" evidence="8">
    <location>
        <begin position="2149"/>
        <end position="2227"/>
    </location>
</feature>
<feature type="domain" description="Ketosynthase family 3 (KS3)" evidence="9">
    <location>
        <begin position="36"/>
        <end position="462"/>
    </location>
</feature>
<dbReference type="FunFam" id="3.40.47.10:FF:000019">
    <property type="entry name" value="Polyketide synthase type I"/>
    <property type="match status" value="1"/>
</dbReference>
<evidence type="ECO:0000256" key="3">
    <source>
        <dbReference type="ARBA" id="ARBA00022679"/>
    </source>
</evidence>
<evidence type="ECO:0000256" key="2">
    <source>
        <dbReference type="ARBA" id="ARBA00022553"/>
    </source>
</evidence>
<evidence type="ECO:0000256" key="7">
    <source>
        <dbReference type="SAM" id="MobiDB-lite"/>
    </source>
</evidence>
<proteinExistence type="predicted"/>
<organism evidence="11 12">
    <name type="scientific">Moorena producens PAL-8-15-08-1</name>
    <dbReference type="NCBI Taxonomy" id="1458985"/>
    <lineage>
        <taxon>Bacteria</taxon>
        <taxon>Bacillati</taxon>
        <taxon>Cyanobacteriota</taxon>
        <taxon>Cyanophyceae</taxon>
        <taxon>Coleofasciculales</taxon>
        <taxon>Coleofasciculaceae</taxon>
        <taxon>Moorena</taxon>
    </lineage>
</organism>
<dbReference type="InterPro" id="IPR009081">
    <property type="entry name" value="PP-bd_ACP"/>
</dbReference>
<dbReference type="SMART" id="SM00823">
    <property type="entry name" value="PKS_PP"/>
    <property type="match status" value="1"/>
</dbReference>
<dbReference type="GO" id="GO:0005886">
    <property type="term" value="C:plasma membrane"/>
    <property type="evidence" value="ECO:0007669"/>
    <property type="project" value="TreeGrafter"/>
</dbReference>
<dbReference type="SUPFAM" id="SSF52151">
    <property type="entry name" value="FabD/lysophospholipase-like"/>
    <property type="match status" value="1"/>
</dbReference>
<dbReference type="Gene3D" id="1.10.1200.10">
    <property type="entry name" value="ACP-like"/>
    <property type="match status" value="1"/>
</dbReference>
<dbReference type="Pfam" id="PF00698">
    <property type="entry name" value="Acyl_transf_1"/>
    <property type="match status" value="1"/>
</dbReference>
<dbReference type="GO" id="GO:0006633">
    <property type="term" value="P:fatty acid biosynthetic process"/>
    <property type="evidence" value="ECO:0007669"/>
    <property type="project" value="InterPro"/>
</dbReference>
<dbReference type="InterPro" id="IPR001227">
    <property type="entry name" value="Ac_transferase_dom_sf"/>
</dbReference>
<dbReference type="PROSITE" id="PS52004">
    <property type="entry name" value="KS3_2"/>
    <property type="match status" value="1"/>
</dbReference>
<dbReference type="InterPro" id="IPR020806">
    <property type="entry name" value="PKS_PP-bd"/>
</dbReference>
<evidence type="ECO:0000256" key="1">
    <source>
        <dbReference type="ARBA" id="ARBA00022450"/>
    </source>
</evidence>
<dbReference type="SUPFAM" id="SSF55048">
    <property type="entry name" value="Probable ACP-binding domain of malonyl-CoA ACP transacylase"/>
    <property type="match status" value="1"/>
</dbReference>
<dbReference type="STRING" id="1458985.BJP34_17850"/>
<dbReference type="SMART" id="SM00822">
    <property type="entry name" value="PKS_KR"/>
    <property type="match status" value="1"/>
</dbReference>
<dbReference type="InterPro" id="IPR036291">
    <property type="entry name" value="NAD(P)-bd_dom_sf"/>
</dbReference>
<dbReference type="KEGG" id="mpro:BJP34_17850"/>
<dbReference type="InterPro" id="IPR014043">
    <property type="entry name" value="Acyl_transferase_dom"/>
</dbReference>
<dbReference type="InterPro" id="IPR057326">
    <property type="entry name" value="KR_dom"/>
</dbReference>
<feature type="coiled-coil region" evidence="6">
    <location>
        <begin position="6"/>
        <end position="33"/>
    </location>
</feature>
<gene>
    <name evidence="11" type="ORF">BJP34_17850</name>
</gene>
<dbReference type="InterPro" id="IPR049900">
    <property type="entry name" value="PKS_mFAS_DH"/>
</dbReference>
<keyword evidence="4" id="KW-0511">Multifunctional enzyme</keyword>
<dbReference type="OrthoDB" id="499075at2"/>
<dbReference type="Gene3D" id="3.10.129.110">
    <property type="entry name" value="Polyketide synthase dehydratase"/>
    <property type="match status" value="1"/>
</dbReference>
<dbReference type="InterPro" id="IPR014031">
    <property type="entry name" value="Ketoacyl_synth_C"/>
</dbReference>
<dbReference type="InterPro" id="IPR049552">
    <property type="entry name" value="PKS_DH_N"/>
</dbReference>
<dbReference type="RefSeq" id="WP_070393506.1">
    <property type="nucleotide sequence ID" value="NZ_CP017599.1"/>
</dbReference>
<sequence>MITNQEKEYAQLMQMALKKISKLEAEVDRLKNQDQSEAIAIIGMGCRIPGGASTPEAFWELLQNGVDAITEVPPDRWPVDEYYDSDPSAPGKMSTRYGGFIERLQEFDANFFGISPKETIHLDPQQRLLLEVSWEALERSGINPQKLKGSSTGVFVAIGGNGYLQKILTQGLEQIDAYMASGNTYSTASGRISYLLGLKGPNLAVDTGCSSSLVSVHLATTSLRNRESNLALAGGVNVLISPELHIGLSKAGMLSPYGRCKTFDSTADGFVGGEGCGMVILKRLSDAVADGDNILAVIRGTAINHDGDTSGLTVPSRPSQQAVIGQALENGGVDPASISYIEAHGTGTSLGDPIEVGAIGTVFGPTHSKEHPVIIGSAKSNVGHLASAAGIAGMIKVILQLQYRKIAPSLHFKQPNPYINWAQLPVQVATKLTSWPANGKSRIAGVSSFGMGGTNAHVIIEEAPSQVKIQNNNIERPVHLLTLSAKTEKALEDLVSNYQNYLETNPELALADVCYTASTGRAHFNHRLGVIASEPKELMEKLLGWKTQEELVGVFSAQPNRGVPKIAFLFTGQGSQYINMGRQLYEQAPTFRQALEECDQILQPYLETSILEIIYPKDAQKSSILDQTAYTQPAIFALEYALFKLWESWGIKPNVVMGHSVGEYVAACIAEVFSLEDGLKLIAMRGKLMQKLPSGGEMVSVMASESQVTEAIKEYTSQVTIAAVNGPESIVISGESGAIATICAQFKNQGIKTKQLQVSHGFHSPLMEPMLTEFEAVAKQVTYNEPKIPLISNVTGTEVGAEITTAEYWVRHVRQPVKFATSMKTLEEQGYETFLEIGAKPILLGMGRQCVTEDVGEWLPSLRPNQIPLSSPLERGKSEDAAPLKDEWQQMLSSLGKLYVKGVKIDWSGFDSDYSRQKVALPTYPFQRERYWVETNNNFWPQRQFSQGENLHPLLGQKLNCAGEQQIFASQIGENSPNYLKDHRVFNQALFPTTGYLEIAIAAGNYLLKTSQIVIEDLTITRGWILPTGELTNAQTLLTPTDNQSYKFQIFSQLEQQEWILQTTGKIRKESTPPTQTKIDLEKYKSECNQTIEVKQHYQKCQQIGIDFGKSFQGIQQLWSGSNQALGYIKLPEELITQTNDYNFHPALLDAALQVMSHARPATDNNKTYLPVGIEEFRVYKNPGLSIWAYASVISREVETPESLTTIVTIVTPEGEIIAKLKGLQVKLATKQTLLGTETESIENWLYEVEWRNQGILGKLLPPDFLIPPIEINQKLTPTLTELVTQVDNETTVSVQTTLEELSRDYIVQALQEMGWSYKPAESFAFDVAAQKLGVVSTHRPLFKRLLQILTESGILKSKNQQWEIAQTLPEVKPTEKISSLQKKYPEETAALTLLSRCGSKLSGVLRGAIDPVELVFPQGDLTTATQLYEESTVALVMNTIVKKSITKAIEKLPKSRGLRLLEIGAGTGGTTSYILPHLNPHQTEYTFTDIGALFTTKAQEKFRNYKFIKYQTLDIEVDPKSQGVEAHQYDVIIAANVLHATTDMKQTLSHVRELLADGGMLVLYEATAKTIWVDLVFGLLEGWWKFRDYELRPDYPLLSRDKWHHVLRETGFTEVVTMPEVEGMAETLSEQTVIVAQGSQRKLEQRNDGSKSWLILADKKGVGQQLATLLRSVGEVCTLVFAGEKYQQIAPGEFSINPNQAKDFEEVIETVAGKSPSLYGVVQCWTTEAGVGQGINSEELGSLSKLGCGTTLSLVQALVKGGLSTVPRLWLVTNGAQAVPAHHPVIPGVAQSSVWGMGKVISLEHPELNCTRIDLDPEETLEVQADALFKEIWSEDSEDQVAWRGDGRYVARLVGSHHRQLVAQQADGKTQKPLSFRSGASYLITGGMGGLGLLVANWMVSKGAKHLVLLGRRSPDDAGIKKITELEMAGASVVVEIADVSDWESITGVLQRIDESNRPLGGVIHSAGMLSDGVLQNQSWSSFERVMAPKVQGAWHLHQLSQNQPLDFFVLFSSAASLLGSPGQGNHSCANAFLDGLAHYRRTMGLPGLSIHWGAVSQVGEAAERGADVRASKQGMGVISPAQVLESLELLMSGSDVEVGVVPIDWSLWQERVTQWRFLADWQETILEVAEPSKSDFLLKLEATQPNERRLLLVAHVRRQVANVLGISHPESIALETGFFDLGMDSLTSVELRNKLQSSLKRSLPSSLAFSYSTINQLVDYLAQKLNLTDTQQEDTELRSLDSYEEKSSELSDTSPRTEVELEASLLKELEELENLI</sequence>
<dbReference type="InterPro" id="IPR016036">
    <property type="entry name" value="Malonyl_transacylase_ACP-bd"/>
</dbReference>